<keyword evidence="8 21" id="KW-0732">Signal</keyword>
<keyword evidence="10" id="KW-0418">Kinase</keyword>
<comment type="caution">
    <text evidence="23">The sequence shown here is derived from an EMBL/GenBank/DDBJ whole genome shotgun (WGS) entry which is preliminary data.</text>
</comment>
<dbReference type="InterPro" id="IPR025287">
    <property type="entry name" value="WAK_GUB"/>
</dbReference>
<comment type="catalytic activity">
    <reaction evidence="16">
        <text>L-threonyl-[protein] + ATP = O-phospho-L-threonyl-[protein] + ADP + H(+)</text>
        <dbReference type="Rhea" id="RHEA:46608"/>
        <dbReference type="Rhea" id="RHEA-COMP:11060"/>
        <dbReference type="Rhea" id="RHEA-COMP:11605"/>
        <dbReference type="ChEBI" id="CHEBI:15378"/>
        <dbReference type="ChEBI" id="CHEBI:30013"/>
        <dbReference type="ChEBI" id="CHEBI:30616"/>
        <dbReference type="ChEBI" id="CHEBI:61977"/>
        <dbReference type="ChEBI" id="CHEBI:456216"/>
        <dbReference type="EC" id="2.7.11.1"/>
    </reaction>
</comment>
<keyword evidence="13 20" id="KW-0472">Membrane</keyword>
<evidence type="ECO:0000256" key="4">
    <source>
        <dbReference type="ARBA" id="ARBA00022527"/>
    </source>
</evidence>
<dbReference type="PANTHER" id="PTHR46008:SF20">
    <property type="entry name" value="PROTEIN KINASE DOMAIN-CONTAINING PROTEIN"/>
    <property type="match status" value="1"/>
</dbReference>
<evidence type="ECO:0000256" key="20">
    <source>
        <dbReference type="SAM" id="Phobius"/>
    </source>
</evidence>
<dbReference type="PANTHER" id="PTHR46008">
    <property type="entry name" value="LEAF RUST 10 DISEASE-RESISTANCE LOCUS RECEPTOR-LIKE PROTEIN KINASE-LIKE 1.4"/>
    <property type="match status" value="1"/>
</dbReference>
<evidence type="ECO:0000256" key="11">
    <source>
        <dbReference type="ARBA" id="ARBA00022840"/>
    </source>
</evidence>
<evidence type="ECO:0000256" key="19">
    <source>
        <dbReference type="SAM" id="MobiDB-lite"/>
    </source>
</evidence>
<feature type="signal peptide" evidence="21">
    <location>
        <begin position="1"/>
        <end position="29"/>
    </location>
</feature>
<organism evidence="23 24">
    <name type="scientific">Rubus argutus</name>
    <name type="common">Southern blackberry</name>
    <dbReference type="NCBI Taxonomy" id="59490"/>
    <lineage>
        <taxon>Eukaryota</taxon>
        <taxon>Viridiplantae</taxon>
        <taxon>Streptophyta</taxon>
        <taxon>Embryophyta</taxon>
        <taxon>Tracheophyta</taxon>
        <taxon>Spermatophyta</taxon>
        <taxon>Magnoliopsida</taxon>
        <taxon>eudicotyledons</taxon>
        <taxon>Gunneridae</taxon>
        <taxon>Pentapetalae</taxon>
        <taxon>rosids</taxon>
        <taxon>fabids</taxon>
        <taxon>Rosales</taxon>
        <taxon>Rosaceae</taxon>
        <taxon>Rosoideae</taxon>
        <taxon>Rosoideae incertae sedis</taxon>
        <taxon>Rubus</taxon>
    </lineage>
</organism>
<keyword evidence="24" id="KW-1185">Reference proteome</keyword>
<evidence type="ECO:0000256" key="6">
    <source>
        <dbReference type="ARBA" id="ARBA00022679"/>
    </source>
</evidence>
<evidence type="ECO:0000256" key="13">
    <source>
        <dbReference type="ARBA" id="ARBA00023136"/>
    </source>
</evidence>
<feature type="compositionally biased region" description="Polar residues" evidence="19">
    <location>
        <begin position="894"/>
        <end position="903"/>
    </location>
</feature>
<evidence type="ECO:0000256" key="16">
    <source>
        <dbReference type="ARBA" id="ARBA00047899"/>
    </source>
</evidence>
<evidence type="ECO:0000256" key="21">
    <source>
        <dbReference type="SAM" id="SignalP"/>
    </source>
</evidence>
<evidence type="ECO:0000259" key="22">
    <source>
        <dbReference type="PROSITE" id="PS50011"/>
    </source>
</evidence>
<sequence length="903" mass="102610">MPNPHLFLRSSPPITTIILFIFFFFSSRCEDDHQYTQCKLPFNCGLLKNVTYPFWGGTNRSQDCGRLGFKLINCEEEDQFPRIKIANLDFHVSDINSQELLHTMTIARSDLWDTPCTQDLVNTTLDYNRFSYVQTVRNLTLYYGCVPQSESVLNNFTCKIDGMPKDRNITYYVDDSLSRVTLRGRPTCITKIRVPIFWDGFDVLPENATEEVEKVLRRGFQVDYSADWDLCRACVNSNGICVSNSTTDSFLCLCGDRSYNSTCPIVHVNQAFAVDSSYYDACKPQTCGNGPNISYPFWLSDQQESYCGYPSFKLACNDQNPVLTISDDDYIIKEIFYSNHSFLVENSAAFKDDECPLPLHKLSLDRTPFSYSSTHVDFSFFYNCSQEPVDYMHTYAISCASNSTFHCFATFHKEVVEYMNHSILDSCKSSVDVPVDNYEAASVDTLLKMGYTEILKMGFLLNWTAQNCSNCVTSGGCCEFNYNEFVCFCSDRTHDKTCDDENKLNWGIKVAVGVCSAVVTIVIMCIIFFLWRRRNRKRYGPTSYASRSIYSKSYSRSDTEKGSAYLGVHVFTYKELEEATNYFDSSKELGEGGFGTVYYGKVRDGRSVAVKRLYENNYRRVEQFMNEIEILARLRHQNLVLLYGCTSRHSRELLLVYEYVPNGTLADHLHGGRAKPGALPWLTRIKIAIETASALSYLHASEIIHRDVKTTNILLDNNFCVKVADFGLSRLFPMDVTHISTAPQGTPGYVDPDYNQCYQLTTKSDVYSFGVVLVELISSLPAVDITRHRQDINLTNMFINKIQKHALHELVDPTMGFESDSTVRKMITAVAELAFRCLQNETDMRPTMIDVENELKRIQGNDFRKDKAEEIDISADDVVLLKSGPLTPLPPSPDSVTLNDSTG</sequence>
<dbReference type="EC" id="2.7.11.1" evidence="2"/>
<keyword evidence="11 18" id="KW-0067">ATP-binding</keyword>
<name>A0AAW1WPZ2_RUBAR</name>
<keyword evidence="14" id="KW-0675">Receptor</keyword>
<dbReference type="InterPro" id="IPR011009">
    <property type="entry name" value="Kinase-like_dom_sf"/>
</dbReference>
<accession>A0AAW1WPZ2</accession>
<dbReference type="InterPro" id="IPR000719">
    <property type="entry name" value="Prot_kinase_dom"/>
</dbReference>
<keyword evidence="6" id="KW-0808">Transferase</keyword>
<dbReference type="Pfam" id="PF13947">
    <property type="entry name" value="GUB_WAK_bind"/>
    <property type="match status" value="2"/>
</dbReference>
<comment type="catalytic activity">
    <reaction evidence="17">
        <text>L-seryl-[protein] + ATP = O-phospho-L-seryl-[protein] + ADP + H(+)</text>
        <dbReference type="Rhea" id="RHEA:17989"/>
        <dbReference type="Rhea" id="RHEA-COMP:9863"/>
        <dbReference type="Rhea" id="RHEA-COMP:11604"/>
        <dbReference type="ChEBI" id="CHEBI:15378"/>
        <dbReference type="ChEBI" id="CHEBI:29999"/>
        <dbReference type="ChEBI" id="CHEBI:30616"/>
        <dbReference type="ChEBI" id="CHEBI:83421"/>
        <dbReference type="ChEBI" id="CHEBI:456216"/>
        <dbReference type="EC" id="2.7.11.1"/>
    </reaction>
</comment>
<evidence type="ECO:0000256" key="2">
    <source>
        <dbReference type="ARBA" id="ARBA00012513"/>
    </source>
</evidence>
<dbReference type="GO" id="GO:0005524">
    <property type="term" value="F:ATP binding"/>
    <property type="evidence" value="ECO:0007669"/>
    <property type="project" value="UniProtKB-UniRule"/>
</dbReference>
<dbReference type="SMART" id="SM00220">
    <property type="entry name" value="S_TKc"/>
    <property type="match status" value="1"/>
</dbReference>
<dbReference type="GO" id="GO:0005886">
    <property type="term" value="C:plasma membrane"/>
    <property type="evidence" value="ECO:0007669"/>
    <property type="project" value="UniProtKB-SubCell"/>
</dbReference>
<dbReference type="Pfam" id="PF14380">
    <property type="entry name" value="WAK_assoc"/>
    <property type="match status" value="2"/>
</dbReference>
<dbReference type="Gene3D" id="1.10.510.10">
    <property type="entry name" value="Transferase(Phosphotransferase) domain 1"/>
    <property type="match status" value="1"/>
</dbReference>
<dbReference type="FunFam" id="1.10.510.10:FF:000161">
    <property type="entry name" value="Wall-associated receptor kinase-like 20"/>
    <property type="match status" value="1"/>
</dbReference>
<evidence type="ECO:0000256" key="7">
    <source>
        <dbReference type="ARBA" id="ARBA00022692"/>
    </source>
</evidence>
<evidence type="ECO:0000256" key="5">
    <source>
        <dbReference type="ARBA" id="ARBA00022553"/>
    </source>
</evidence>
<dbReference type="PROSITE" id="PS50011">
    <property type="entry name" value="PROTEIN_KINASE_DOM"/>
    <property type="match status" value="1"/>
</dbReference>
<dbReference type="Pfam" id="PF07714">
    <property type="entry name" value="PK_Tyr_Ser-Thr"/>
    <property type="match status" value="1"/>
</dbReference>
<comment type="subcellular location">
    <subcellularLocation>
        <location evidence="1">Cell membrane</location>
        <topology evidence="1">Single-pass type I membrane protein</topology>
    </subcellularLocation>
</comment>
<evidence type="ECO:0000256" key="10">
    <source>
        <dbReference type="ARBA" id="ARBA00022777"/>
    </source>
</evidence>
<dbReference type="EMBL" id="JBEDUW010000005">
    <property type="protein sequence ID" value="KAK9926337.1"/>
    <property type="molecule type" value="Genomic_DNA"/>
</dbReference>
<evidence type="ECO:0000256" key="1">
    <source>
        <dbReference type="ARBA" id="ARBA00004251"/>
    </source>
</evidence>
<feature type="transmembrane region" description="Helical" evidence="20">
    <location>
        <begin position="506"/>
        <end position="531"/>
    </location>
</feature>
<evidence type="ECO:0000256" key="8">
    <source>
        <dbReference type="ARBA" id="ARBA00022729"/>
    </source>
</evidence>
<evidence type="ECO:0000313" key="24">
    <source>
        <dbReference type="Proteomes" id="UP001457282"/>
    </source>
</evidence>
<dbReference type="PROSITE" id="PS00107">
    <property type="entry name" value="PROTEIN_KINASE_ATP"/>
    <property type="match status" value="1"/>
</dbReference>
<dbReference type="InterPro" id="IPR001245">
    <property type="entry name" value="Ser-Thr/Tyr_kinase_cat_dom"/>
</dbReference>
<dbReference type="GO" id="GO:0030247">
    <property type="term" value="F:polysaccharide binding"/>
    <property type="evidence" value="ECO:0007669"/>
    <property type="project" value="InterPro"/>
</dbReference>
<feature type="region of interest" description="Disordered" evidence="19">
    <location>
        <begin position="883"/>
        <end position="903"/>
    </location>
</feature>
<protein>
    <recommendedName>
        <fullName evidence="2">non-specific serine/threonine protein kinase</fullName>
        <ecNumber evidence="2">2.7.11.1</ecNumber>
    </recommendedName>
</protein>
<keyword evidence="4" id="KW-0723">Serine/threonine-protein kinase</keyword>
<dbReference type="AlphaFoldDB" id="A0AAW1WPZ2"/>
<evidence type="ECO:0000256" key="18">
    <source>
        <dbReference type="PROSITE-ProRule" id="PRU10141"/>
    </source>
</evidence>
<evidence type="ECO:0000256" key="14">
    <source>
        <dbReference type="ARBA" id="ARBA00023170"/>
    </source>
</evidence>
<dbReference type="CDD" id="cd14066">
    <property type="entry name" value="STKc_IRAK"/>
    <property type="match status" value="1"/>
</dbReference>
<feature type="domain" description="Protein kinase" evidence="22">
    <location>
        <begin position="583"/>
        <end position="864"/>
    </location>
</feature>
<dbReference type="InterPro" id="IPR017441">
    <property type="entry name" value="Protein_kinase_ATP_BS"/>
</dbReference>
<reference evidence="23 24" key="1">
    <citation type="journal article" date="2023" name="G3 (Bethesda)">
        <title>A chromosome-length genome assembly and annotation of blackberry (Rubus argutus, cv. 'Hillquist').</title>
        <authorList>
            <person name="Bruna T."/>
            <person name="Aryal R."/>
            <person name="Dudchenko O."/>
            <person name="Sargent D.J."/>
            <person name="Mead D."/>
            <person name="Buti M."/>
            <person name="Cavallini A."/>
            <person name="Hytonen T."/>
            <person name="Andres J."/>
            <person name="Pham M."/>
            <person name="Weisz D."/>
            <person name="Mascagni F."/>
            <person name="Usai G."/>
            <person name="Natali L."/>
            <person name="Bassil N."/>
            <person name="Fernandez G.E."/>
            <person name="Lomsadze A."/>
            <person name="Armour M."/>
            <person name="Olukolu B."/>
            <person name="Poorten T."/>
            <person name="Britton C."/>
            <person name="Davik J."/>
            <person name="Ashrafi H."/>
            <person name="Aiden E.L."/>
            <person name="Borodovsky M."/>
            <person name="Worthington M."/>
        </authorList>
    </citation>
    <scope>NUCLEOTIDE SEQUENCE [LARGE SCALE GENOMIC DNA]</scope>
    <source>
        <strain evidence="23">PI 553951</strain>
    </source>
</reference>
<keyword evidence="3" id="KW-1003">Cell membrane</keyword>
<dbReference type="Proteomes" id="UP001457282">
    <property type="component" value="Unassembled WGS sequence"/>
</dbReference>
<keyword evidence="12 20" id="KW-1133">Transmembrane helix</keyword>
<feature type="binding site" evidence="18">
    <location>
        <position position="611"/>
    </location>
    <ligand>
        <name>ATP</name>
        <dbReference type="ChEBI" id="CHEBI:30616"/>
    </ligand>
</feature>
<evidence type="ECO:0000256" key="3">
    <source>
        <dbReference type="ARBA" id="ARBA00022475"/>
    </source>
</evidence>
<keyword evidence="9 18" id="KW-0547">Nucleotide-binding</keyword>
<dbReference type="GO" id="GO:0004674">
    <property type="term" value="F:protein serine/threonine kinase activity"/>
    <property type="evidence" value="ECO:0007669"/>
    <property type="project" value="UniProtKB-KW"/>
</dbReference>
<proteinExistence type="predicted"/>
<keyword evidence="15" id="KW-0325">Glycoprotein</keyword>
<dbReference type="InterPro" id="IPR008271">
    <property type="entry name" value="Ser/Thr_kinase_AS"/>
</dbReference>
<keyword evidence="7 20" id="KW-0812">Transmembrane</keyword>
<dbReference type="InterPro" id="IPR032872">
    <property type="entry name" value="WAK_assoc_C"/>
</dbReference>
<evidence type="ECO:0000256" key="9">
    <source>
        <dbReference type="ARBA" id="ARBA00022741"/>
    </source>
</evidence>
<evidence type="ECO:0000256" key="12">
    <source>
        <dbReference type="ARBA" id="ARBA00022989"/>
    </source>
</evidence>
<evidence type="ECO:0000313" key="23">
    <source>
        <dbReference type="EMBL" id="KAK9926337.1"/>
    </source>
</evidence>
<keyword evidence="5" id="KW-0597">Phosphoprotein</keyword>
<dbReference type="PROSITE" id="PS00108">
    <property type="entry name" value="PROTEIN_KINASE_ST"/>
    <property type="match status" value="1"/>
</dbReference>
<evidence type="ECO:0000256" key="17">
    <source>
        <dbReference type="ARBA" id="ARBA00048679"/>
    </source>
</evidence>
<dbReference type="FunFam" id="3.30.200.20:FF:000214">
    <property type="entry name" value="WAK1-OsWAK receptor-like cytoplasmic kinase (OsWAK-RLCK)"/>
    <property type="match status" value="1"/>
</dbReference>
<dbReference type="Gene3D" id="3.30.200.20">
    <property type="entry name" value="Phosphorylase Kinase, domain 1"/>
    <property type="match status" value="1"/>
</dbReference>
<evidence type="ECO:0000256" key="15">
    <source>
        <dbReference type="ARBA" id="ARBA00023180"/>
    </source>
</evidence>
<feature type="chain" id="PRO_5043340492" description="non-specific serine/threonine protein kinase" evidence="21">
    <location>
        <begin position="30"/>
        <end position="903"/>
    </location>
</feature>
<gene>
    <name evidence="23" type="ORF">M0R45_023574</name>
</gene>
<dbReference type="SUPFAM" id="SSF56112">
    <property type="entry name" value="Protein kinase-like (PK-like)"/>
    <property type="match status" value="1"/>
</dbReference>